<keyword evidence="3 6" id="KW-1133">Transmembrane helix</keyword>
<reference evidence="7" key="1">
    <citation type="submission" date="2017-07" db="EMBL/GenBank/DDBJ databases">
        <title>Taro Niue Genome Assembly and Annotation.</title>
        <authorList>
            <person name="Atibalentja N."/>
            <person name="Keating K."/>
            <person name="Fields C.J."/>
        </authorList>
    </citation>
    <scope>NUCLEOTIDE SEQUENCE</scope>
    <source>
        <strain evidence="7">Niue_2</strain>
        <tissue evidence="7">Leaf</tissue>
    </source>
</reference>
<comment type="similarity">
    <text evidence="5">Belongs to the ROH1 family.</text>
</comment>
<keyword evidence="2 6" id="KW-0812">Transmembrane</keyword>
<name>A0A843TJL5_COLES</name>
<evidence type="ECO:0000256" key="3">
    <source>
        <dbReference type="ARBA" id="ARBA00022989"/>
    </source>
</evidence>
<evidence type="ECO:0000256" key="2">
    <source>
        <dbReference type="ARBA" id="ARBA00022692"/>
    </source>
</evidence>
<dbReference type="GO" id="GO:0016020">
    <property type="term" value="C:membrane"/>
    <property type="evidence" value="ECO:0007669"/>
    <property type="project" value="UniProtKB-SubCell"/>
</dbReference>
<evidence type="ECO:0000256" key="6">
    <source>
        <dbReference type="SAM" id="Phobius"/>
    </source>
</evidence>
<gene>
    <name evidence="7" type="ORF">Taro_003397</name>
</gene>
<dbReference type="PANTHER" id="PTHR31509">
    <property type="entry name" value="BPS1-LIKE PROTEIN"/>
    <property type="match status" value="1"/>
</dbReference>
<dbReference type="EMBL" id="NMUH01000087">
    <property type="protein sequence ID" value="MQL71061.1"/>
    <property type="molecule type" value="Genomic_DNA"/>
</dbReference>
<keyword evidence="8" id="KW-1185">Reference proteome</keyword>
<evidence type="ECO:0000313" key="7">
    <source>
        <dbReference type="EMBL" id="MQL71061.1"/>
    </source>
</evidence>
<comment type="caution">
    <text evidence="7">The sequence shown here is derived from an EMBL/GenBank/DDBJ whole genome shotgun (WGS) entry which is preliminary data.</text>
</comment>
<feature type="transmembrane region" description="Helical" evidence="6">
    <location>
        <begin position="289"/>
        <end position="312"/>
    </location>
</feature>
<proteinExistence type="inferred from homology"/>
<sequence length="460" mass="50279">MEEAMEPLAAEDSARSSFSTFSFRSEDSFHVGYHPPVSEYEEIPSLRWLSEIFLSSKPTPPPPPGGATAITTRYPELDVFPTHVADMLYSLVGEERRPPVSLSILRRLLEAFVCIEEEFQAAVLAVLDRDPALLRRPPVGRLVADLLDHTIGLLDVCRAVTQTLDSLQFCQRYAEVAAFALHPAPEALALPMGARFHRARKALSNLLAFLGSDENHRPQGAAKERAWLFGRSTSGGAAVNDDSGTGVPPRSRSVRLGLSLNISQNWSAARQVEAMWVNFRQPRGADATALAMAVYAMSAVVVLVQWILVLAFPCQGQSRLDASVVATGTARSLAPPWKAPWAAPMVALQERIAEEWRKERRGSLGARAAPSPGLLGELQSLVRCGRAVVEVGGRATGIPLGEEQWEEVGRELAATCRDMEEHLEPLQQQVRDVFRRVLSREEVLGLGSLRQVGPETSKSG</sequence>
<comment type="subcellular location">
    <subcellularLocation>
        <location evidence="1">Membrane</location>
        <topology evidence="1">Single-pass membrane protein</topology>
    </subcellularLocation>
</comment>
<dbReference type="Pfam" id="PF05633">
    <property type="entry name" value="ROH1-like"/>
    <property type="match status" value="1"/>
</dbReference>
<protein>
    <submittedName>
        <fullName evidence="7">Uncharacterized protein</fullName>
    </submittedName>
</protein>
<dbReference type="Proteomes" id="UP000652761">
    <property type="component" value="Unassembled WGS sequence"/>
</dbReference>
<dbReference type="AlphaFoldDB" id="A0A843TJL5"/>
<evidence type="ECO:0000256" key="1">
    <source>
        <dbReference type="ARBA" id="ARBA00004167"/>
    </source>
</evidence>
<evidence type="ECO:0000256" key="5">
    <source>
        <dbReference type="ARBA" id="ARBA00035114"/>
    </source>
</evidence>
<accession>A0A843TJL5</accession>
<dbReference type="InterPro" id="IPR008511">
    <property type="entry name" value="ROH1-like"/>
</dbReference>
<keyword evidence="4 6" id="KW-0472">Membrane</keyword>
<organism evidence="7 8">
    <name type="scientific">Colocasia esculenta</name>
    <name type="common">Wild taro</name>
    <name type="synonym">Arum esculentum</name>
    <dbReference type="NCBI Taxonomy" id="4460"/>
    <lineage>
        <taxon>Eukaryota</taxon>
        <taxon>Viridiplantae</taxon>
        <taxon>Streptophyta</taxon>
        <taxon>Embryophyta</taxon>
        <taxon>Tracheophyta</taxon>
        <taxon>Spermatophyta</taxon>
        <taxon>Magnoliopsida</taxon>
        <taxon>Liliopsida</taxon>
        <taxon>Araceae</taxon>
        <taxon>Aroideae</taxon>
        <taxon>Colocasieae</taxon>
        <taxon>Colocasia</taxon>
    </lineage>
</organism>
<evidence type="ECO:0000313" key="8">
    <source>
        <dbReference type="Proteomes" id="UP000652761"/>
    </source>
</evidence>
<evidence type="ECO:0000256" key="4">
    <source>
        <dbReference type="ARBA" id="ARBA00023136"/>
    </source>
</evidence>